<dbReference type="EnsemblPlants" id="OBART02G04640.1">
    <property type="protein sequence ID" value="OBART02G04640.1"/>
    <property type="gene ID" value="OBART02G04640"/>
</dbReference>
<keyword evidence="3" id="KW-1185">Reference proteome</keyword>
<reference evidence="2" key="1">
    <citation type="journal article" date="2009" name="Rice">
        <title>De Novo Next Generation Sequencing of Plant Genomes.</title>
        <authorList>
            <person name="Rounsley S."/>
            <person name="Marri P.R."/>
            <person name="Yu Y."/>
            <person name="He R."/>
            <person name="Sisneros N."/>
            <person name="Goicoechea J.L."/>
            <person name="Lee S.J."/>
            <person name="Angelova A."/>
            <person name="Kudrna D."/>
            <person name="Luo M."/>
            <person name="Affourtit J."/>
            <person name="Desany B."/>
            <person name="Knight J."/>
            <person name="Niazi F."/>
            <person name="Egholm M."/>
            <person name="Wing R.A."/>
        </authorList>
    </citation>
    <scope>NUCLEOTIDE SEQUENCE [LARGE SCALE GENOMIC DNA]</scope>
    <source>
        <strain evidence="2">cv. IRGC 105608</strain>
    </source>
</reference>
<accession>A0A0D3F108</accession>
<evidence type="ECO:0000313" key="3">
    <source>
        <dbReference type="Proteomes" id="UP000026960"/>
    </source>
</evidence>
<feature type="compositionally biased region" description="Basic and acidic residues" evidence="1">
    <location>
        <begin position="47"/>
        <end position="60"/>
    </location>
</feature>
<evidence type="ECO:0000313" key="2">
    <source>
        <dbReference type="EnsemblPlants" id="OBART02G04640.1"/>
    </source>
</evidence>
<feature type="region of interest" description="Disordered" evidence="1">
    <location>
        <begin position="47"/>
        <end position="71"/>
    </location>
</feature>
<dbReference type="HOGENOM" id="CLU_2743996_0_0_1"/>
<name>A0A0D3F108_9ORYZ</name>
<evidence type="ECO:0000256" key="1">
    <source>
        <dbReference type="SAM" id="MobiDB-lite"/>
    </source>
</evidence>
<sequence>MDKVFDEMGGCLLAWEMIIWVPPWRKRARRPTLSAVMTATKVEKTLTRPVMTEETREASWRKPTVLKRTGA</sequence>
<reference evidence="2" key="2">
    <citation type="submission" date="2015-03" db="UniProtKB">
        <authorList>
            <consortium name="EnsemblPlants"/>
        </authorList>
    </citation>
    <scope>IDENTIFICATION</scope>
</reference>
<organism evidence="2">
    <name type="scientific">Oryza barthii</name>
    <dbReference type="NCBI Taxonomy" id="65489"/>
    <lineage>
        <taxon>Eukaryota</taxon>
        <taxon>Viridiplantae</taxon>
        <taxon>Streptophyta</taxon>
        <taxon>Embryophyta</taxon>
        <taxon>Tracheophyta</taxon>
        <taxon>Spermatophyta</taxon>
        <taxon>Magnoliopsida</taxon>
        <taxon>Liliopsida</taxon>
        <taxon>Poales</taxon>
        <taxon>Poaceae</taxon>
        <taxon>BOP clade</taxon>
        <taxon>Oryzoideae</taxon>
        <taxon>Oryzeae</taxon>
        <taxon>Oryzinae</taxon>
        <taxon>Oryza</taxon>
    </lineage>
</organism>
<proteinExistence type="predicted"/>
<dbReference type="AlphaFoldDB" id="A0A0D3F108"/>
<dbReference type="PaxDb" id="65489-OBART02G04640.1"/>
<protein>
    <submittedName>
        <fullName evidence="2">Uncharacterized protein</fullName>
    </submittedName>
</protein>
<dbReference type="Gramene" id="OBART02G04640.1">
    <property type="protein sequence ID" value="OBART02G04640.1"/>
    <property type="gene ID" value="OBART02G04640"/>
</dbReference>
<dbReference type="Proteomes" id="UP000026960">
    <property type="component" value="Chromosome 2"/>
</dbReference>